<reference evidence="2" key="1">
    <citation type="submission" date="2015-11" db="EMBL/GenBank/DDBJ databases">
        <title>De novo transcriptome assembly of four potential Pierce s Disease insect vectors from Arizona vineyards.</title>
        <authorList>
            <person name="Tassone E.E."/>
        </authorList>
    </citation>
    <scope>NUCLEOTIDE SEQUENCE</scope>
</reference>
<sequence>PAYKKKFSKSFADIFSLGSGGSSRELDVSSYVDDVEENDKPMLVKEYEEGSKPSIFNVFGMFRKKEKPAENAAPAAPRPPRATIKIPEKPRRPGAIKDLYANKKSP</sequence>
<gene>
    <name evidence="2" type="ORF">g.58603</name>
</gene>
<feature type="non-terminal residue" evidence="2">
    <location>
        <position position="1"/>
    </location>
</feature>
<name>A0A1B6JLH9_9HEMI</name>
<dbReference type="EMBL" id="GECU01007754">
    <property type="protein sequence ID" value="JAS99952.1"/>
    <property type="molecule type" value="Transcribed_RNA"/>
</dbReference>
<protein>
    <submittedName>
        <fullName evidence="2">Uncharacterized protein</fullName>
    </submittedName>
</protein>
<evidence type="ECO:0000313" key="2">
    <source>
        <dbReference type="EMBL" id="JAS99952.1"/>
    </source>
</evidence>
<accession>A0A1B6JLH9</accession>
<feature type="region of interest" description="Disordered" evidence="1">
    <location>
        <begin position="67"/>
        <end position="106"/>
    </location>
</feature>
<dbReference type="AlphaFoldDB" id="A0A1B6JLH9"/>
<feature type="non-terminal residue" evidence="2">
    <location>
        <position position="106"/>
    </location>
</feature>
<proteinExistence type="predicted"/>
<evidence type="ECO:0000256" key="1">
    <source>
        <dbReference type="SAM" id="MobiDB-lite"/>
    </source>
</evidence>
<organism evidence="2">
    <name type="scientific">Homalodisca liturata</name>
    <dbReference type="NCBI Taxonomy" id="320908"/>
    <lineage>
        <taxon>Eukaryota</taxon>
        <taxon>Metazoa</taxon>
        <taxon>Ecdysozoa</taxon>
        <taxon>Arthropoda</taxon>
        <taxon>Hexapoda</taxon>
        <taxon>Insecta</taxon>
        <taxon>Pterygota</taxon>
        <taxon>Neoptera</taxon>
        <taxon>Paraneoptera</taxon>
        <taxon>Hemiptera</taxon>
        <taxon>Auchenorrhyncha</taxon>
        <taxon>Membracoidea</taxon>
        <taxon>Cicadellidae</taxon>
        <taxon>Cicadellinae</taxon>
        <taxon>Proconiini</taxon>
        <taxon>Homalodisca</taxon>
    </lineage>
</organism>